<dbReference type="PROSITE" id="PS50294">
    <property type="entry name" value="WD_REPEATS_REGION"/>
    <property type="match status" value="2"/>
</dbReference>
<dbReference type="InterPro" id="IPR015943">
    <property type="entry name" value="WD40/YVTN_repeat-like_dom_sf"/>
</dbReference>
<accession>A0A6H0Y231</accession>
<evidence type="ECO:0000256" key="3">
    <source>
        <dbReference type="ARBA" id="ARBA00022737"/>
    </source>
</evidence>
<evidence type="ECO:0000256" key="4">
    <source>
        <dbReference type="ARBA" id="ARBA00023242"/>
    </source>
</evidence>
<feature type="region of interest" description="Disordered" evidence="6">
    <location>
        <begin position="298"/>
        <end position="318"/>
    </location>
</feature>
<keyword evidence="8" id="KW-1185">Reference proteome</keyword>
<comment type="subcellular location">
    <subcellularLocation>
        <location evidence="1">Nucleus</location>
    </subcellularLocation>
</comment>
<feature type="region of interest" description="Disordered" evidence="6">
    <location>
        <begin position="504"/>
        <end position="523"/>
    </location>
</feature>
<feature type="repeat" description="WD" evidence="5">
    <location>
        <begin position="322"/>
        <end position="362"/>
    </location>
</feature>
<keyword evidence="2 5" id="KW-0853">WD repeat</keyword>
<feature type="repeat" description="WD" evidence="5">
    <location>
        <begin position="192"/>
        <end position="233"/>
    </location>
</feature>
<dbReference type="EMBL" id="CP051142">
    <property type="protein sequence ID" value="QIX00929.1"/>
    <property type="molecule type" value="Genomic_DNA"/>
</dbReference>
<feature type="region of interest" description="Disordered" evidence="6">
    <location>
        <begin position="1"/>
        <end position="61"/>
    </location>
</feature>
<feature type="compositionally biased region" description="Acidic residues" evidence="6">
    <location>
        <begin position="32"/>
        <end position="61"/>
    </location>
</feature>
<evidence type="ECO:0000313" key="8">
    <source>
        <dbReference type="Proteomes" id="UP000503462"/>
    </source>
</evidence>
<dbReference type="InterPro" id="IPR036322">
    <property type="entry name" value="WD40_repeat_dom_sf"/>
</dbReference>
<gene>
    <name evidence="7" type="ORF">AMS68_006446</name>
</gene>
<proteinExistence type="predicted"/>
<reference evidence="7 8" key="1">
    <citation type="journal article" date="2016" name="Sci. Rep.">
        <title>Peltaster fructicola genome reveals evolution from an invasive phytopathogen to an ectophytic parasite.</title>
        <authorList>
            <person name="Xu C."/>
            <person name="Chen H."/>
            <person name="Gleason M.L."/>
            <person name="Xu J.R."/>
            <person name="Liu H."/>
            <person name="Zhang R."/>
            <person name="Sun G."/>
        </authorList>
    </citation>
    <scope>NUCLEOTIDE SEQUENCE [LARGE SCALE GENOMIC DNA]</scope>
    <source>
        <strain evidence="7 8">LNHT1506</strain>
    </source>
</reference>
<evidence type="ECO:0000256" key="6">
    <source>
        <dbReference type="SAM" id="MobiDB-lite"/>
    </source>
</evidence>
<evidence type="ECO:0000256" key="5">
    <source>
        <dbReference type="PROSITE-ProRule" id="PRU00221"/>
    </source>
</evidence>
<dbReference type="Gene3D" id="2.130.10.10">
    <property type="entry name" value="YVTN repeat-like/Quinoprotein amine dehydrogenase"/>
    <property type="match status" value="1"/>
</dbReference>
<dbReference type="Pfam" id="PF00400">
    <property type="entry name" value="WD40"/>
    <property type="match status" value="3"/>
</dbReference>
<dbReference type="SUPFAM" id="SSF50978">
    <property type="entry name" value="WD40 repeat-like"/>
    <property type="match status" value="1"/>
</dbReference>
<dbReference type="PANTHER" id="PTHR19865:SF0">
    <property type="entry name" value="U3 SMALL NUCLEOLAR RNA-INTERACTING PROTEIN 2"/>
    <property type="match status" value="1"/>
</dbReference>
<organism evidence="7 8">
    <name type="scientific">Peltaster fructicola</name>
    <dbReference type="NCBI Taxonomy" id="286661"/>
    <lineage>
        <taxon>Eukaryota</taxon>
        <taxon>Fungi</taxon>
        <taxon>Dikarya</taxon>
        <taxon>Ascomycota</taxon>
        <taxon>Pezizomycotina</taxon>
        <taxon>Dothideomycetes</taxon>
        <taxon>Dothideomycetes incertae sedis</taxon>
        <taxon>Peltaster</taxon>
    </lineage>
</organism>
<name>A0A6H0Y231_9PEZI</name>
<dbReference type="Proteomes" id="UP000503462">
    <property type="component" value="Chromosome 4"/>
</dbReference>
<evidence type="ECO:0000313" key="7">
    <source>
        <dbReference type="EMBL" id="QIX00929.1"/>
    </source>
</evidence>
<keyword evidence="4" id="KW-0539">Nucleus</keyword>
<dbReference type="GO" id="GO:0032040">
    <property type="term" value="C:small-subunit processome"/>
    <property type="evidence" value="ECO:0007669"/>
    <property type="project" value="TreeGrafter"/>
</dbReference>
<dbReference type="AlphaFoldDB" id="A0A6H0Y231"/>
<dbReference type="InterPro" id="IPR039241">
    <property type="entry name" value="Rrp9-like"/>
</dbReference>
<dbReference type="OrthoDB" id="189968at2759"/>
<dbReference type="GO" id="GO:0034511">
    <property type="term" value="F:U3 snoRNA binding"/>
    <property type="evidence" value="ECO:0007669"/>
    <property type="project" value="InterPro"/>
</dbReference>
<dbReference type="InterPro" id="IPR001680">
    <property type="entry name" value="WD40_rpt"/>
</dbReference>
<protein>
    <submittedName>
        <fullName evidence="7">Uncharacterized protein</fullName>
    </submittedName>
</protein>
<evidence type="ECO:0000256" key="2">
    <source>
        <dbReference type="ARBA" id="ARBA00022574"/>
    </source>
</evidence>
<dbReference type="SMART" id="SM00320">
    <property type="entry name" value="WD40"/>
    <property type="match status" value="4"/>
</dbReference>
<keyword evidence="3" id="KW-0677">Repeat</keyword>
<sequence length="523" mass="57359">MSSFFTAPASQRKRKRPQTTSRPLPKSKPTAQDDDSISGSDISDDAALDGAADSEDDSDDGALEDAATKRIRLAEQYLANTQKETLEEVGFDAADVDQENLRRRMGDRLKEDTAETRGRLYKYIADDVDWRAATKATFRADTTTLTGISIAAGHVYTVSRDISLIKWRLPAPGQLSRKPKKVKFTRGGKRVLEHHQKAILCVAASADGKFVATGGEDNKIIIWDAHSDSAEGVHGKDRTVKVWSCDELAYVETLFGHQDEVLDVDVLAKEICVSVGARDRTARYWRVVEETQLVFRGGGSGRSRNKTTDKTDSGMELPDLDAAGHEGSIDRVAFVDDDTFITGSDNGALALWNIHKKKAVFTLPLAHGLQPPPPLGSRSAEHNMDNQYMDFELLGDIPSTPRWITALKVVPYSNIIVSGSWDGYMRAFKITTDRRRIERISIVGQEELSKVNGVINDLSIVEQGERGQDGLLIAAAVGSTHRLGSWQSQDCNNAGYTFEIPRRTAAESPSPDGAGNDGFDGFD</sequence>
<evidence type="ECO:0000256" key="1">
    <source>
        <dbReference type="ARBA" id="ARBA00004123"/>
    </source>
</evidence>
<dbReference type="PANTHER" id="PTHR19865">
    <property type="entry name" value="U3 SMALL NUCLEOLAR RNA INTERACTING PROTEIN 2"/>
    <property type="match status" value="1"/>
</dbReference>
<dbReference type="PROSITE" id="PS50082">
    <property type="entry name" value="WD_REPEATS_2"/>
    <property type="match status" value="2"/>
</dbReference>
<feature type="compositionally biased region" description="Low complexity" evidence="6">
    <location>
        <begin position="512"/>
        <end position="523"/>
    </location>
</feature>